<organism evidence="1 2">
    <name type="scientific">Effusibacillus dendaii</name>
    <dbReference type="NCBI Taxonomy" id="2743772"/>
    <lineage>
        <taxon>Bacteria</taxon>
        <taxon>Bacillati</taxon>
        <taxon>Bacillota</taxon>
        <taxon>Bacilli</taxon>
        <taxon>Bacillales</taxon>
        <taxon>Alicyclobacillaceae</taxon>
        <taxon>Effusibacillus</taxon>
    </lineage>
</organism>
<dbReference type="KEGG" id="eff:skT53_09420"/>
<dbReference type="AlphaFoldDB" id="A0A7I8D7H0"/>
<evidence type="ECO:0000313" key="2">
    <source>
        <dbReference type="Proteomes" id="UP000593802"/>
    </source>
</evidence>
<evidence type="ECO:0000313" key="1">
    <source>
        <dbReference type="EMBL" id="BCJ85957.1"/>
    </source>
</evidence>
<dbReference type="SUPFAM" id="SSF51621">
    <property type="entry name" value="Phosphoenolpyruvate/pyruvate domain"/>
    <property type="match status" value="1"/>
</dbReference>
<sequence>MDRRKVLRNLLQQERIIVAPGCHDALGAKIIEKVGFDVAYMTGNGVSASLIGKPDIGLVTMPEMVSRARGIVSAVNLPVICDADTGYGNINNVIRTVEEYEAAGVSAIHIEDQITPKKCGAMDGLKYISKDEHVAKIRAAVTARQDKNFLIIARTDSRVSMGLEEAISRGKACADAGADIIYIEMLETVDELKEVARKIDAPLMYDMLENTRVPYMNVKELQNIGYKLVIFPLSSTFLYAETTMRLMSSLKETGTTAEFLDKMMTIHDYEELLGLQQIKQREKTLINEQMTG</sequence>
<dbReference type="PANTHER" id="PTHR42905">
    <property type="entry name" value="PHOSPHOENOLPYRUVATE CARBOXYLASE"/>
    <property type="match status" value="1"/>
</dbReference>
<dbReference type="EMBL" id="AP023366">
    <property type="protein sequence ID" value="BCJ85957.1"/>
    <property type="molecule type" value="Genomic_DNA"/>
</dbReference>
<gene>
    <name evidence="1" type="primary">bcpA</name>
    <name evidence="1" type="ORF">skT53_09420</name>
</gene>
<dbReference type="InterPro" id="IPR040442">
    <property type="entry name" value="Pyrv_kinase-like_dom_sf"/>
</dbReference>
<protein>
    <submittedName>
        <fullName evidence="1">Carboxyvinyl-carboxyphosphonate phosphorylmutase</fullName>
    </submittedName>
</protein>
<dbReference type="InterPro" id="IPR015813">
    <property type="entry name" value="Pyrv/PenolPyrv_kinase-like_dom"/>
</dbReference>
<proteinExistence type="predicted"/>
<dbReference type="CDD" id="cd00377">
    <property type="entry name" value="ICL_PEPM"/>
    <property type="match status" value="1"/>
</dbReference>
<dbReference type="Gene3D" id="3.20.20.60">
    <property type="entry name" value="Phosphoenolpyruvate-binding domains"/>
    <property type="match status" value="1"/>
</dbReference>
<dbReference type="InterPro" id="IPR039556">
    <property type="entry name" value="ICL/PEPM"/>
</dbReference>
<dbReference type="GO" id="GO:0016833">
    <property type="term" value="F:oxo-acid-lyase activity"/>
    <property type="evidence" value="ECO:0007669"/>
    <property type="project" value="UniProtKB-ARBA"/>
</dbReference>
<reference evidence="1 2" key="1">
    <citation type="submission" date="2020-08" db="EMBL/GenBank/DDBJ databases">
        <title>Complete Genome Sequence of Effusibacillus dendaii Strain skT53, Isolated from Farmland soil.</title>
        <authorList>
            <person name="Konishi T."/>
            <person name="Kawasaki H."/>
        </authorList>
    </citation>
    <scope>NUCLEOTIDE SEQUENCE [LARGE SCALE GENOMIC DNA]</scope>
    <source>
        <strain evidence="2">skT53</strain>
    </source>
</reference>
<dbReference type="Proteomes" id="UP000593802">
    <property type="component" value="Chromosome"/>
</dbReference>
<accession>A0A7I8D7H0</accession>
<dbReference type="PANTHER" id="PTHR42905:SF5">
    <property type="entry name" value="CARBOXYVINYL-CARBOXYPHOSPHONATE PHOSPHORYLMUTASE, CHLOROPLASTIC"/>
    <property type="match status" value="1"/>
</dbReference>
<dbReference type="Pfam" id="PF13714">
    <property type="entry name" value="PEP_mutase"/>
    <property type="match status" value="1"/>
</dbReference>
<name>A0A7I8D7H0_9BACL</name>
<keyword evidence="2" id="KW-1185">Reference proteome</keyword>
<dbReference type="RefSeq" id="WP_200760014.1">
    <property type="nucleotide sequence ID" value="NZ_AP023366.1"/>
</dbReference>